<proteinExistence type="predicted"/>
<reference evidence="2" key="1">
    <citation type="submission" date="2018-06" db="EMBL/GenBank/DDBJ databases">
        <authorList>
            <person name="Zhirakovskaya E."/>
        </authorList>
    </citation>
    <scope>NUCLEOTIDE SEQUENCE</scope>
</reference>
<dbReference type="AlphaFoldDB" id="A0A3B0S949"/>
<gene>
    <name evidence="2" type="ORF">MNBD_ALPHA05-1083</name>
</gene>
<accession>A0A3B0S949</accession>
<sequence>MANKPPLRMLFAASGLVVAAGAAVAQVSLPPVVETTPISKDAFSTGTLDGASGALPETLWRGSDAQTLEYLLTHMPTRPATPSLGEVLKRTLLSSGTAPREAAPSLGGKKLLALARAGFAEEARTVASLSTAPRGDPWSGQAQAVADLLGGNIAAACRRSAGLTSGRDELFWVKLRVLCYAQAGERDAADLTLGVLRDRGALSEADAIFLTAATTGVQPKMPPSAETPLQYATAKQLGIPLGSVLLEKAGGGVLAAVAVDETVNPATRIAAGERAVAMGVMAPAILSGLMANVELDIAEIGSAVIRAQELPHDPLTDAVIFQSVNTMSAPEFLRDKAKRIALGLSLADSFHRAYALSLVYADEIAALEGALLSPDEAASFALARMAVGDSVGAGGWLSAMIGVNASVAALPEEQAMAFIDLVNLLSVLDPQTATQIAGAADVSLLDGGEALPVAANAYADPAVTAHILEAAFDAALDGKKGQAALAALAASNGAAPGGQIEAVLVGQSLRTAGLGDLQRRHEFERKWAATFQSAPDAAASTEPVANHDDDGFTPRLKPRRGQ</sequence>
<name>A0A3B0S949_9ZZZZ</name>
<dbReference type="EMBL" id="UOEH01000216">
    <property type="protein sequence ID" value="VAV97008.1"/>
    <property type="molecule type" value="Genomic_DNA"/>
</dbReference>
<protein>
    <submittedName>
        <fullName evidence="2">Uncharacterized protein</fullName>
    </submittedName>
</protein>
<evidence type="ECO:0000256" key="1">
    <source>
        <dbReference type="SAM" id="MobiDB-lite"/>
    </source>
</evidence>
<organism evidence="2">
    <name type="scientific">hydrothermal vent metagenome</name>
    <dbReference type="NCBI Taxonomy" id="652676"/>
    <lineage>
        <taxon>unclassified sequences</taxon>
        <taxon>metagenomes</taxon>
        <taxon>ecological metagenomes</taxon>
    </lineage>
</organism>
<feature type="region of interest" description="Disordered" evidence="1">
    <location>
        <begin position="534"/>
        <end position="562"/>
    </location>
</feature>
<evidence type="ECO:0000313" key="2">
    <source>
        <dbReference type="EMBL" id="VAV97008.1"/>
    </source>
</evidence>